<sequence length="106" mass="11735">MQLVEVCTLDDVPVGSGRAFTVGGRRIAIFRVAEHDVYALDDLCSHDEASLSEGDLDTEELCVECPMHGSLFDLRTGKPRTLPAFAPVATYRSEVRDNRVFVEFSD</sequence>
<proteinExistence type="predicted"/>
<dbReference type="EnsemblBacteria" id="ABY36670">
    <property type="protein sequence ID" value="ABY36670"/>
    <property type="gene ID" value="Caur_3486"/>
</dbReference>
<dbReference type="PANTHER" id="PTHR21496:SF23">
    <property type="entry name" value="3-PHENYLPROPIONATE_CINNAMIC ACID DIOXYGENASE FERREDOXIN SUBUNIT"/>
    <property type="match status" value="1"/>
</dbReference>
<dbReference type="GO" id="GO:0051537">
    <property type="term" value="F:2 iron, 2 sulfur cluster binding"/>
    <property type="evidence" value="ECO:0000318"/>
    <property type="project" value="GO_Central"/>
</dbReference>
<dbReference type="InterPro" id="IPR017941">
    <property type="entry name" value="Rieske_2Fe-2S"/>
</dbReference>
<dbReference type="InParanoid" id="A9W9Y8"/>
<dbReference type="GO" id="GO:0004497">
    <property type="term" value="F:monooxygenase activity"/>
    <property type="evidence" value="ECO:0007669"/>
    <property type="project" value="UniProtKB-ARBA"/>
</dbReference>
<dbReference type="Proteomes" id="UP000002008">
    <property type="component" value="Chromosome"/>
</dbReference>
<keyword evidence="4" id="KW-0411">Iron-sulfur</keyword>
<dbReference type="Pfam" id="PF00355">
    <property type="entry name" value="Rieske"/>
    <property type="match status" value="1"/>
</dbReference>
<dbReference type="CDD" id="cd03528">
    <property type="entry name" value="Rieske_RO_ferredoxin"/>
    <property type="match status" value="1"/>
</dbReference>
<name>A9W9Y8_CHLAA</name>
<dbReference type="FunCoup" id="A9W9Y8">
    <property type="interactions" value="30"/>
</dbReference>
<evidence type="ECO:0000256" key="1">
    <source>
        <dbReference type="ARBA" id="ARBA00022714"/>
    </source>
</evidence>
<dbReference type="SUPFAM" id="SSF50022">
    <property type="entry name" value="ISP domain"/>
    <property type="match status" value="1"/>
</dbReference>
<dbReference type="HOGENOM" id="CLU_055690_5_2_0"/>
<dbReference type="GO" id="GO:0016705">
    <property type="term" value="F:oxidoreductase activity, acting on paired donors, with incorporation or reduction of molecular oxygen"/>
    <property type="evidence" value="ECO:0007669"/>
    <property type="project" value="UniProtKB-ARBA"/>
</dbReference>
<dbReference type="GO" id="GO:0046872">
    <property type="term" value="F:metal ion binding"/>
    <property type="evidence" value="ECO:0007669"/>
    <property type="project" value="UniProtKB-KW"/>
</dbReference>
<feature type="domain" description="Rieske" evidence="5">
    <location>
        <begin position="4"/>
        <end position="102"/>
    </location>
</feature>
<dbReference type="KEGG" id="cau:Caur_3486"/>
<evidence type="ECO:0000256" key="2">
    <source>
        <dbReference type="ARBA" id="ARBA00022723"/>
    </source>
</evidence>
<dbReference type="PATRIC" id="fig|324602.8.peg.3928"/>
<evidence type="ECO:0000313" key="6">
    <source>
        <dbReference type="EMBL" id="ABY36670.1"/>
    </source>
</evidence>
<protein>
    <submittedName>
        <fullName evidence="6">Rieske (2Fe-2S) domain protein</fullName>
    </submittedName>
</protein>
<dbReference type="eggNOG" id="COG2146">
    <property type="taxonomic scope" value="Bacteria"/>
</dbReference>
<gene>
    <name evidence="6" type="ordered locus">Caur_3486</name>
</gene>
<dbReference type="AlphaFoldDB" id="A9W9Y8"/>
<evidence type="ECO:0000313" key="7">
    <source>
        <dbReference type="Proteomes" id="UP000002008"/>
    </source>
</evidence>
<evidence type="ECO:0000256" key="4">
    <source>
        <dbReference type="ARBA" id="ARBA00023014"/>
    </source>
</evidence>
<dbReference type="InterPro" id="IPR036922">
    <property type="entry name" value="Rieske_2Fe-2S_sf"/>
</dbReference>
<dbReference type="PROSITE" id="PS51296">
    <property type="entry name" value="RIESKE"/>
    <property type="match status" value="1"/>
</dbReference>
<keyword evidence="3" id="KW-0408">Iron</keyword>
<evidence type="ECO:0000259" key="5">
    <source>
        <dbReference type="PROSITE" id="PS51296"/>
    </source>
</evidence>
<keyword evidence="1" id="KW-0001">2Fe-2S</keyword>
<dbReference type="PANTHER" id="PTHR21496">
    <property type="entry name" value="FERREDOXIN-RELATED"/>
    <property type="match status" value="1"/>
</dbReference>
<accession>A9W9Y8</accession>
<dbReference type="Gene3D" id="2.102.10.10">
    <property type="entry name" value="Rieske [2Fe-2S] iron-sulphur domain"/>
    <property type="match status" value="1"/>
</dbReference>
<dbReference type="RefSeq" id="WP_012259323.1">
    <property type="nucleotide sequence ID" value="NC_010175.1"/>
</dbReference>
<dbReference type="STRING" id="324602.Caur_3486"/>
<evidence type="ECO:0000256" key="3">
    <source>
        <dbReference type="ARBA" id="ARBA00023004"/>
    </source>
</evidence>
<keyword evidence="2" id="KW-0479">Metal-binding</keyword>
<keyword evidence="7" id="KW-1185">Reference proteome</keyword>
<dbReference type="EMBL" id="CP000909">
    <property type="protein sequence ID" value="ABY36670.1"/>
    <property type="molecule type" value="Genomic_DNA"/>
</dbReference>
<reference evidence="7" key="1">
    <citation type="journal article" date="2011" name="BMC Genomics">
        <title>Complete genome sequence of the filamentous anoxygenic phototrophic bacterium Chloroflexus aurantiacus.</title>
        <authorList>
            <person name="Tang K.H."/>
            <person name="Barry K."/>
            <person name="Chertkov O."/>
            <person name="Dalin E."/>
            <person name="Han C.S."/>
            <person name="Hauser L.J."/>
            <person name="Honchak B.M."/>
            <person name="Karbach L.E."/>
            <person name="Land M.L."/>
            <person name="Lapidus A."/>
            <person name="Larimer F.W."/>
            <person name="Mikhailova N."/>
            <person name="Pitluck S."/>
            <person name="Pierson B.K."/>
            <person name="Blankenship R.E."/>
        </authorList>
    </citation>
    <scope>NUCLEOTIDE SEQUENCE [LARGE SCALE GENOMIC DNA]</scope>
    <source>
        <strain evidence="7">ATCC 29366 / DSM 635 / J-10-fl</strain>
    </source>
</reference>
<organism evidence="6 7">
    <name type="scientific">Chloroflexus aurantiacus (strain ATCC 29366 / DSM 635 / J-10-fl)</name>
    <dbReference type="NCBI Taxonomy" id="324602"/>
    <lineage>
        <taxon>Bacteria</taxon>
        <taxon>Bacillati</taxon>
        <taxon>Chloroflexota</taxon>
        <taxon>Chloroflexia</taxon>
        <taxon>Chloroflexales</taxon>
        <taxon>Chloroflexineae</taxon>
        <taxon>Chloroflexaceae</taxon>
        <taxon>Chloroflexus</taxon>
    </lineage>
</organism>